<feature type="compositionally biased region" description="Low complexity" evidence="5">
    <location>
        <begin position="203"/>
        <end position="215"/>
    </location>
</feature>
<dbReference type="Gene3D" id="1.10.10.10">
    <property type="entry name" value="Winged helix-like DNA-binding domain superfamily/Winged helix DNA-binding domain"/>
    <property type="match status" value="1"/>
</dbReference>
<dbReference type="NCBIfam" id="TIGR02937">
    <property type="entry name" value="sigma70-ECF"/>
    <property type="match status" value="1"/>
</dbReference>
<name>A0A9X3SJN2_9ACTN</name>
<dbReference type="PANTHER" id="PTHR43133">
    <property type="entry name" value="RNA POLYMERASE ECF-TYPE SIGMA FACTO"/>
    <property type="match status" value="1"/>
</dbReference>
<feature type="region of interest" description="Disordered" evidence="5">
    <location>
        <begin position="311"/>
        <end position="337"/>
    </location>
</feature>
<dbReference type="PANTHER" id="PTHR43133:SF63">
    <property type="entry name" value="RNA POLYMERASE SIGMA FACTOR FECI-RELATED"/>
    <property type="match status" value="1"/>
</dbReference>
<keyword evidence="2" id="KW-0805">Transcription regulation</keyword>
<evidence type="ECO:0000313" key="8">
    <source>
        <dbReference type="EMBL" id="MDA0185432.1"/>
    </source>
</evidence>
<evidence type="ECO:0000256" key="3">
    <source>
        <dbReference type="ARBA" id="ARBA00023082"/>
    </source>
</evidence>
<dbReference type="InterPro" id="IPR039425">
    <property type="entry name" value="RNA_pol_sigma-70-like"/>
</dbReference>
<dbReference type="Pfam" id="PF08281">
    <property type="entry name" value="Sigma70_r4_2"/>
    <property type="match status" value="1"/>
</dbReference>
<sequence length="337" mass="36249">MTDLFSPHRDAVVRSLERRFGNRELAEDAVQDALAAALACDEAPANPKAWLHVVAHRRAVDALRGHREAPHAELPEVAVCDVAEVAVLRERVRNVLGALHAIPRRQREALLLRSLEDRSYEEIGARLEVEPENAKQLVSRGRRSLRRRVAGLVPAPLLARLAELLQVATGTAAGRTCAGLCVAAGAFASLSVEAPVVRQIASVPSATPEATSTATPERRPPVSRERQKTPKPVATATATWTPTATPTPARTAAPTPTATRTPQPSSEDELVVPQPTPTPAPEGQSAAMRKLMTCPRTQAALQACHAEFREWATEESKRLKAPKAKRDYPSAGSNKAS</sequence>
<reference evidence="8" key="1">
    <citation type="submission" date="2022-10" db="EMBL/GenBank/DDBJ databases">
        <title>The WGS of Solirubrobacter phytolaccae KCTC 29190.</title>
        <authorList>
            <person name="Jiang Z."/>
        </authorList>
    </citation>
    <scope>NUCLEOTIDE SEQUENCE</scope>
    <source>
        <strain evidence="8">KCTC 29190</strain>
    </source>
</reference>
<feature type="domain" description="RNA polymerase sigma-70 region 2" evidence="6">
    <location>
        <begin position="4"/>
        <end position="67"/>
    </location>
</feature>
<dbReference type="RefSeq" id="WP_270029937.1">
    <property type="nucleotide sequence ID" value="NZ_JAPDDP010000113.1"/>
</dbReference>
<dbReference type="GO" id="GO:0016987">
    <property type="term" value="F:sigma factor activity"/>
    <property type="evidence" value="ECO:0007669"/>
    <property type="project" value="UniProtKB-KW"/>
</dbReference>
<comment type="similarity">
    <text evidence="1">Belongs to the sigma-70 factor family. ECF subfamily.</text>
</comment>
<evidence type="ECO:0000259" key="6">
    <source>
        <dbReference type="Pfam" id="PF04542"/>
    </source>
</evidence>
<dbReference type="AlphaFoldDB" id="A0A9X3SJN2"/>
<dbReference type="InterPro" id="IPR013324">
    <property type="entry name" value="RNA_pol_sigma_r3/r4-like"/>
</dbReference>
<evidence type="ECO:0000256" key="1">
    <source>
        <dbReference type="ARBA" id="ARBA00010641"/>
    </source>
</evidence>
<feature type="region of interest" description="Disordered" evidence="5">
    <location>
        <begin position="203"/>
        <end position="286"/>
    </location>
</feature>
<dbReference type="SUPFAM" id="SSF88659">
    <property type="entry name" value="Sigma3 and sigma4 domains of RNA polymerase sigma factors"/>
    <property type="match status" value="1"/>
</dbReference>
<proteinExistence type="inferred from homology"/>
<dbReference type="InterPro" id="IPR014284">
    <property type="entry name" value="RNA_pol_sigma-70_dom"/>
</dbReference>
<evidence type="ECO:0000256" key="4">
    <source>
        <dbReference type="ARBA" id="ARBA00023163"/>
    </source>
</evidence>
<dbReference type="SUPFAM" id="SSF88946">
    <property type="entry name" value="Sigma2 domain of RNA polymerase sigma factors"/>
    <property type="match status" value="1"/>
</dbReference>
<dbReference type="GO" id="GO:0006352">
    <property type="term" value="P:DNA-templated transcription initiation"/>
    <property type="evidence" value="ECO:0007669"/>
    <property type="project" value="InterPro"/>
</dbReference>
<dbReference type="CDD" id="cd06171">
    <property type="entry name" value="Sigma70_r4"/>
    <property type="match status" value="1"/>
</dbReference>
<evidence type="ECO:0000256" key="2">
    <source>
        <dbReference type="ARBA" id="ARBA00023015"/>
    </source>
</evidence>
<feature type="compositionally biased region" description="Basic and acidic residues" evidence="5">
    <location>
        <begin position="311"/>
        <end position="328"/>
    </location>
</feature>
<keyword evidence="9" id="KW-1185">Reference proteome</keyword>
<accession>A0A9X3SJN2</accession>
<feature type="domain" description="RNA polymerase sigma factor 70 region 4 type 2" evidence="7">
    <location>
        <begin position="95"/>
        <end position="145"/>
    </location>
</feature>
<gene>
    <name evidence="8" type="ORF">OJ997_34315</name>
</gene>
<evidence type="ECO:0000259" key="7">
    <source>
        <dbReference type="Pfam" id="PF08281"/>
    </source>
</evidence>
<feature type="compositionally biased region" description="Low complexity" evidence="5">
    <location>
        <begin position="230"/>
        <end position="262"/>
    </location>
</feature>
<evidence type="ECO:0000256" key="5">
    <source>
        <dbReference type="SAM" id="MobiDB-lite"/>
    </source>
</evidence>
<dbReference type="InterPro" id="IPR007627">
    <property type="entry name" value="RNA_pol_sigma70_r2"/>
</dbReference>
<organism evidence="8 9">
    <name type="scientific">Solirubrobacter phytolaccae</name>
    <dbReference type="NCBI Taxonomy" id="1404360"/>
    <lineage>
        <taxon>Bacteria</taxon>
        <taxon>Bacillati</taxon>
        <taxon>Actinomycetota</taxon>
        <taxon>Thermoleophilia</taxon>
        <taxon>Solirubrobacterales</taxon>
        <taxon>Solirubrobacteraceae</taxon>
        <taxon>Solirubrobacter</taxon>
    </lineage>
</organism>
<dbReference type="InterPro" id="IPR013249">
    <property type="entry name" value="RNA_pol_sigma70_r4_t2"/>
</dbReference>
<dbReference type="InterPro" id="IPR013325">
    <property type="entry name" value="RNA_pol_sigma_r2"/>
</dbReference>
<keyword evidence="3" id="KW-0731">Sigma factor</keyword>
<dbReference type="Proteomes" id="UP001147653">
    <property type="component" value="Unassembled WGS sequence"/>
</dbReference>
<dbReference type="Gene3D" id="1.10.1740.10">
    <property type="match status" value="1"/>
</dbReference>
<evidence type="ECO:0000313" key="9">
    <source>
        <dbReference type="Proteomes" id="UP001147653"/>
    </source>
</evidence>
<dbReference type="Pfam" id="PF04542">
    <property type="entry name" value="Sigma70_r2"/>
    <property type="match status" value="1"/>
</dbReference>
<feature type="compositionally biased region" description="Basic and acidic residues" evidence="5">
    <location>
        <begin position="216"/>
        <end position="228"/>
    </location>
</feature>
<comment type="caution">
    <text evidence="8">The sequence shown here is derived from an EMBL/GenBank/DDBJ whole genome shotgun (WGS) entry which is preliminary data.</text>
</comment>
<protein>
    <submittedName>
        <fullName evidence="8">RNA polymerase sigma factor</fullName>
    </submittedName>
</protein>
<keyword evidence="4" id="KW-0804">Transcription</keyword>
<dbReference type="InterPro" id="IPR036388">
    <property type="entry name" value="WH-like_DNA-bd_sf"/>
</dbReference>
<dbReference type="GO" id="GO:0003677">
    <property type="term" value="F:DNA binding"/>
    <property type="evidence" value="ECO:0007669"/>
    <property type="project" value="InterPro"/>
</dbReference>
<dbReference type="EMBL" id="JAPDDP010000113">
    <property type="protein sequence ID" value="MDA0185432.1"/>
    <property type="molecule type" value="Genomic_DNA"/>
</dbReference>